<accession>A0A2P2KV15</accession>
<evidence type="ECO:0000313" key="1">
    <source>
        <dbReference type="EMBL" id="MBX09562.1"/>
    </source>
</evidence>
<protein>
    <submittedName>
        <fullName evidence="1">T-complex protein 1 subunit gamma-like</fullName>
    </submittedName>
</protein>
<sequence length="81" mass="9315">MKMKLESAFYSSILQFKTHCTSKEINFITQSHVLKVKRISISHIYNEVFINILFSGIITMYHVLCPEGLCTQFVTLGKVSQ</sequence>
<dbReference type="EMBL" id="GGEC01029078">
    <property type="protein sequence ID" value="MBX09562.1"/>
    <property type="molecule type" value="Transcribed_RNA"/>
</dbReference>
<name>A0A2P2KV15_RHIMU</name>
<dbReference type="AlphaFoldDB" id="A0A2P2KV15"/>
<organism evidence="1">
    <name type="scientific">Rhizophora mucronata</name>
    <name type="common">Asiatic mangrove</name>
    <dbReference type="NCBI Taxonomy" id="61149"/>
    <lineage>
        <taxon>Eukaryota</taxon>
        <taxon>Viridiplantae</taxon>
        <taxon>Streptophyta</taxon>
        <taxon>Embryophyta</taxon>
        <taxon>Tracheophyta</taxon>
        <taxon>Spermatophyta</taxon>
        <taxon>Magnoliopsida</taxon>
        <taxon>eudicotyledons</taxon>
        <taxon>Gunneridae</taxon>
        <taxon>Pentapetalae</taxon>
        <taxon>rosids</taxon>
        <taxon>fabids</taxon>
        <taxon>Malpighiales</taxon>
        <taxon>Rhizophoraceae</taxon>
        <taxon>Rhizophora</taxon>
    </lineage>
</organism>
<proteinExistence type="predicted"/>
<reference evidence="1" key="1">
    <citation type="submission" date="2018-02" db="EMBL/GenBank/DDBJ databases">
        <title>Rhizophora mucronata_Transcriptome.</title>
        <authorList>
            <person name="Meera S.P."/>
            <person name="Sreeshan A."/>
            <person name="Augustine A."/>
        </authorList>
    </citation>
    <scope>NUCLEOTIDE SEQUENCE</scope>
    <source>
        <tissue evidence="1">Leaf</tissue>
    </source>
</reference>